<feature type="transmembrane region" description="Helical" evidence="1">
    <location>
        <begin position="71"/>
        <end position="91"/>
    </location>
</feature>
<reference evidence="3" key="1">
    <citation type="journal article" date="2019" name="Int. J. Syst. Evol. Microbiol.">
        <title>The Global Catalogue of Microorganisms (GCM) 10K type strain sequencing project: providing services to taxonomists for standard genome sequencing and annotation.</title>
        <authorList>
            <consortium name="The Broad Institute Genomics Platform"/>
            <consortium name="The Broad Institute Genome Sequencing Center for Infectious Disease"/>
            <person name="Wu L."/>
            <person name="Ma J."/>
        </authorList>
    </citation>
    <scope>NUCLEOTIDE SEQUENCE [LARGE SCALE GENOMIC DNA]</scope>
    <source>
        <strain evidence="3">CGMCC 1.12477</strain>
    </source>
</reference>
<dbReference type="Proteomes" id="UP001597351">
    <property type="component" value="Unassembled WGS sequence"/>
</dbReference>
<keyword evidence="1" id="KW-1133">Transmembrane helix</keyword>
<dbReference type="EMBL" id="JBHUGD010000004">
    <property type="protein sequence ID" value="MFD1948918.1"/>
    <property type="molecule type" value="Genomic_DNA"/>
</dbReference>
<proteinExistence type="predicted"/>
<accession>A0ABW4TSG7</accession>
<comment type="caution">
    <text evidence="2">The sequence shown here is derived from an EMBL/GenBank/DDBJ whole genome shotgun (WGS) entry which is preliminary data.</text>
</comment>
<sequence>MTRGTRARYVVGTVLGVLTLGAIVICIGAVWGLSLEYAYGLDLLPGAVAIPALLGAITVQVWPGLSRRTMLVAPVTLAVLLVGAGLAANWIGLEQRDARAAAASERIGCGGDMAMDPRIDEVLAGLPRPTHLYGPLEASRESCGVGVEGGAEGFAAWSDVLRDLDGYDVVHDEPRLLAVRRDDGITLVLRRGAVPVLTVSTAEGTDLGHNSGEFVSGTNRSHG</sequence>
<evidence type="ECO:0000313" key="3">
    <source>
        <dbReference type="Proteomes" id="UP001597351"/>
    </source>
</evidence>
<protein>
    <submittedName>
        <fullName evidence="2">Uncharacterized protein</fullName>
    </submittedName>
</protein>
<evidence type="ECO:0000313" key="2">
    <source>
        <dbReference type="EMBL" id="MFD1948918.1"/>
    </source>
</evidence>
<organism evidence="2 3">
    <name type="scientific">Nocardioides aestuarii</name>
    <dbReference type="NCBI Taxonomy" id="252231"/>
    <lineage>
        <taxon>Bacteria</taxon>
        <taxon>Bacillati</taxon>
        <taxon>Actinomycetota</taxon>
        <taxon>Actinomycetes</taxon>
        <taxon>Propionibacteriales</taxon>
        <taxon>Nocardioidaceae</taxon>
        <taxon>Nocardioides</taxon>
    </lineage>
</organism>
<dbReference type="RefSeq" id="WP_343921449.1">
    <property type="nucleotide sequence ID" value="NZ_BAAAJT010000003.1"/>
</dbReference>
<keyword evidence="1" id="KW-0472">Membrane</keyword>
<name>A0ABW4TSG7_9ACTN</name>
<gene>
    <name evidence="2" type="ORF">ACFSDE_19095</name>
</gene>
<keyword evidence="3" id="KW-1185">Reference proteome</keyword>
<feature type="transmembrane region" description="Helical" evidence="1">
    <location>
        <begin position="37"/>
        <end position="59"/>
    </location>
</feature>
<keyword evidence="1" id="KW-0812">Transmembrane</keyword>
<evidence type="ECO:0000256" key="1">
    <source>
        <dbReference type="SAM" id="Phobius"/>
    </source>
</evidence>
<feature type="transmembrane region" description="Helical" evidence="1">
    <location>
        <begin position="9"/>
        <end position="31"/>
    </location>
</feature>